<dbReference type="AlphaFoldDB" id="A0AA88HUQ2"/>
<evidence type="ECO:0000256" key="5">
    <source>
        <dbReference type="SAM" id="MobiDB-lite"/>
    </source>
</evidence>
<dbReference type="InterPro" id="IPR000832">
    <property type="entry name" value="GPCR_2_secretin-like"/>
</dbReference>
<dbReference type="Proteomes" id="UP001187531">
    <property type="component" value="Unassembled WGS sequence"/>
</dbReference>
<organism evidence="9 10">
    <name type="scientific">Artemia franciscana</name>
    <name type="common">Brine shrimp</name>
    <name type="synonym">Artemia sanfranciscana</name>
    <dbReference type="NCBI Taxonomy" id="6661"/>
    <lineage>
        <taxon>Eukaryota</taxon>
        <taxon>Metazoa</taxon>
        <taxon>Ecdysozoa</taxon>
        <taxon>Arthropoda</taxon>
        <taxon>Crustacea</taxon>
        <taxon>Branchiopoda</taxon>
        <taxon>Anostraca</taxon>
        <taxon>Artemiidae</taxon>
        <taxon>Artemia</taxon>
    </lineage>
</organism>
<dbReference type="EMBL" id="JAVRJZ010000013">
    <property type="protein sequence ID" value="KAK2714471.1"/>
    <property type="molecule type" value="Genomic_DNA"/>
</dbReference>
<dbReference type="Pfam" id="PF00002">
    <property type="entry name" value="7tm_2"/>
    <property type="match status" value="1"/>
</dbReference>
<feature type="transmembrane region" description="Helical" evidence="6">
    <location>
        <begin position="611"/>
        <end position="637"/>
    </location>
</feature>
<feature type="chain" id="PRO_5041891711" description="G-protein coupled receptors family 2 profile 2 domain-containing protein" evidence="7">
    <location>
        <begin position="29"/>
        <end position="750"/>
    </location>
</feature>
<dbReference type="GO" id="GO:0007166">
    <property type="term" value="P:cell surface receptor signaling pathway"/>
    <property type="evidence" value="ECO:0007669"/>
    <property type="project" value="InterPro"/>
</dbReference>
<evidence type="ECO:0000313" key="10">
    <source>
        <dbReference type="Proteomes" id="UP001187531"/>
    </source>
</evidence>
<sequence>MAKVHKPLPSQWISIYFLGILLISAVNCLTNEEVLADKEKMMKSFNVSCAPRDICRHDKANRMADTPDWKSRNCMCDDDCAIYGDCCADAKQLNISFSKLAMDKFKCVTLRQFGSNYMVAKCPKDFDDETVRMNCENDLAEVQDQDPLLNIPVTNKKSRLTYRNYFCAICNDDFNEEHLRAWQPRIECPDYLLKTPIEEIKDNIIWNEEKSGWGFEMDGTNGKKWYQCVIDPYIPLDLEFFVRPCHPWISNCTIDDPVLADFCSAYAGYVAVNTQIYRNIHCALCNNETSDAYIACDDYLRLRSSDTWNDFNPIAFSVLFDLNDGDGVGRVGSKCGLGKLYDPFFKKCRRMYCPGKDVVLKDGVCVPKVTDVIFNVSTSVPPFNDYNTSLEFQSCPKFMLSKGDYDLKENNTLFVPVYGKSFDPNEYELVNDTVFICSDWVTEVSKFDPALGWVTLICVIISEICLLIHIIFGFVTPDFKNLSGKNLQSLCLSLFFAFGFFLCAQFVPSYSEYCVIVAVLIHYFFLAAFCWSSVLAFDVYRTLLVATTQLRSPSGKSTKFILYSLWSWLVPLLFVGISSVVEWGDTNFNIAPSYHPHYGKHICWFGQRRALLVYFAAPLAAIMGVNIVLFGWSFVLIRSSALKTQNSVSNTPKREFLLFSRLAILMGLSWVFGLIAGASDWTFLWYFFVIFCALQGLFILVAFTANSRTIRRYFDSMKDTQTGKFNLTNKRTSGTDETDHTNTSSVSASH</sequence>
<keyword evidence="3 6" id="KW-1133">Transmembrane helix</keyword>
<evidence type="ECO:0000259" key="8">
    <source>
        <dbReference type="PROSITE" id="PS50261"/>
    </source>
</evidence>
<proteinExistence type="predicted"/>
<feature type="transmembrane region" description="Helical" evidence="6">
    <location>
        <begin position="487"/>
        <end position="507"/>
    </location>
</feature>
<evidence type="ECO:0000256" key="1">
    <source>
        <dbReference type="ARBA" id="ARBA00004141"/>
    </source>
</evidence>
<keyword evidence="7" id="KW-0732">Signal</keyword>
<evidence type="ECO:0000313" key="9">
    <source>
        <dbReference type="EMBL" id="KAK2714471.1"/>
    </source>
</evidence>
<reference evidence="9" key="1">
    <citation type="submission" date="2023-07" db="EMBL/GenBank/DDBJ databases">
        <title>Chromosome-level genome assembly of Artemia franciscana.</title>
        <authorList>
            <person name="Jo E."/>
        </authorList>
    </citation>
    <scope>NUCLEOTIDE SEQUENCE</scope>
    <source>
        <tissue evidence="9">Whole body</tissue>
    </source>
</reference>
<keyword evidence="2 6" id="KW-0812">Transmembrane</keyword>
<evidence type="ECO:0000256" key="4">
    <source>
        <dbReference type="ARBA" id="ARBA00023136"/>
    </source>
</evidence>
<evidence type="ECO:0000256" key="6">
    <source>
        <dbReference type="SAM" id="Phobius"/>
    </source>
</evidence>
<feature type="transmembrane region" description="Helical" evidence="6">
    <location>
        <begin position="658"/>
        <end position="677"/>
    </location>
</feature>
<feature type="transmembrane region" description="Helical" evidence="6">
    <location>
        <begin position="560"/>
        <end position="581"/>
    </location>
</feature>
<dbReference type="GO" id="GO:0004930">
    <property type="term" value="F:G protein-coupled receptor activity"/>
    <property type="evidence" value="ECO:0007669"/>
    <property type="project" value="InterPro"/>
</dbReference>
<gene>
    <name evidence="9" type="ORF">QYM36_008879</name>
</gene>
<keyword evidence="10" id="KW-1185">Reference proteome</keyword>
<dbReference type="PANTHER" id="PTHR45902:SF5">
    <property type="entry name" value="G-PROTEIN COUPLED RECEPTORS FAMILY 2 PROFILE 2 DOMAIN-CONTAINING PROTEIN"/>
    <property type="match status" value="1"/>
</dbReference>
<evidence type="ECO:0000256" key="7">
    <source>
        <dbReference type="SAM" id="SignalP"/>
    </source>
</evidence>
<dbReference type="InterPro" id="IPR017981">
    <property type="entry name" value="GPCR_2-like_7TM"/>
</dbReference>
<feature type="signal peptide" evidence="7">
    <location>
        <begin position="1"/>
        <end position="28"/>
    </location>
</feature>
<dbReference type="GO" id="GO:0016020">
    <property type="term" value="C:membrane"/>
    <property type="evidence" value="ECO:0007669"/>
    <property type="project" value="UniProtKB-SubCell"/>
</dbReference>
<evidence type="ECO:0000256" key="2">
    <source>
        <dbReference type="ARBA" id="ARBA00022692"/>
    </source>
</evidence>
<comment type="subcellular location">
    <subcellularLocation>
        <location evidence="1">Membrane</location>
        <topology evidence="1">Multi-pass membrane protein</topology>
    </subcellularLocation>
</comment>
<comment type="caution">
    <text evidence="9">The sequence shown here is derived from an EMBL/GenBank/DDBJ whole genome shotgun (WGS) entry which is preliminary data.</text>
</comment>
<feature type="compositionally biased region" description="Polar residues" evidence="5">
    <location>
        <begin position="741"/>
        <end position="750"/>
    </location>
</feature>
<protein>
    <recommendedName>
        <fullName evidence="8">G-protein coupled receptors family 2 profile 2 domain-containing protein</fullName>
    </recommendedName>
</protein>
<dbReference type="InterPro" id="IPR053231">
    <property type="entry name" value="GPCR_LN-TM7"/>
</dbReference>
<feature type="transmembrane region" description="Helical" evidence="6">
    <location>
        <begin position="513"/>
        <end position="540"/>
    </location>
</feature>
<accession>A0AA88HUQ2</accession>
<keyword evidence="4 6" id="KW-0472">Membrane</keyword>
<dbReference type="PROSITE" id="PS50261">
    <property type="entry name" value="G_PROTEIN_RECEP_F2_4"/>
    <property type="match status" value="1"/>
</dbReference>
<name>A0AA88HUQ2_ARTSF</name>
<dbReference type="PANTHER" id="PTHR45902">
    <property type="entry name" value="LATROPHILIN RECEPTOR-LIKE PROTEIN A"/>
    <property type="match status" value="1"/>
</dbReference>
<feature type="region of interest" description="Disordered" evidence="5">
    <location>
        <begin position="725"/>
        <end position="750"/>
    </location>
</feature>
<dbReference type="EMBL" id="JAVRJZ010000013">
    <property type="protein sequence ID" value="KAK2714472.1"/>
    <property type="molecule type" value="Genomic_DNA"/>
</dbReference>
<feature type="domain" description="G-protein coupled receptors family 2 profile 2" evidence="8">
    <location>
        <begin position="454"/>
        <end position="707"/>
    </location>
</feature>
<feature type="transmembrane region" description="Helical" evidence="6">
    <location>
        <begin position="450"/>
        <end position="475"/>
    </location>
</feature>
<evidence type="ECO:0000256" key="3">
    <source>
        <dbReference type="ARBA" id="ARBA00022989"/>
    </source>
</evidence>
<feature type="transmembrane region" description="Helical" evidence="6">
    <location>
        <begin position="683"/>
        <end position="703"/>
    </location>
</feature>
<dbReference type="Gene3D" id="1.20.1070.10">
    <property type="entry name" value="Rhodopsin 7-helix transmembrane proteins"/>
    <property type="match status" value="1"/>
</dbReference>
<dbReference type="CDD" id="cd15039">
    <property type="entry name" value="7tmB3_Methuselah-like"/>
    <property type="match status" value="1"/>
</dbReference>